<organism evidence="3 4">
    <name type="scientific">Agromyces tropicus</name>
    <dbReference type="NCBI Taxonomy" id="555371"/>
    <lineage>
        <taxon>Bacteria</taxon>
        <taxon>Bacillati</taxon>
        <taxon>Actinomycetota</taxon>
        <taxon>Actinomycetes</taxon>
        <taxon>Micrococcales</taxon>
        <taxon>Microbacteriaceae</taxon>
        <taxon>Agromyces</taxon>
    </lineage>
</organism>
<dbReference type="EMBL" id="BAAAPW010000006">
    <property type="protein sequence ID" value="GAA2043998.1"/>
    <property type="molecule type" value="Genomic_DNA"/>
</dbReference>
<dbReference type="Proteomes" id="UP001501196">
    <property type="component" value="Unassembled WGS sequence"/>
</dbReference>
<dbReference type="SUPFAM" id="SSF55961">
    <property type="entry name" value="Bet v1-like"/>
    <property type="match status" value="1"/>
</dbReference>
<evidence type="ECO:0000256" key="1">
    <source>
        <dbReference type="ARBA" id="ARBA00006817"/>
    </source>
</evidence>
<protein>
    <submittedName>
        <fullName evidence="3">SRPBCC domain-containing protein</fullName>
    </submittedName>
</protein>
<dbReference type="Pfam" id="PF08327">
    <property type="entry name" value="AHSA1"/>
    <property type="match status" value="1"/>
</dbReference>
<reference evidence="3 4" key="1">
    <citation type="journal article" date="2019" name="Int. J. Syst. Evol. Microbiol.">
        <title>The Global Catalogue of Microorganisms (GCM) 10K type strain sequencing project: providing services to taxonomists for standard genome sequencing and annotation.</title>
        <authorList>
            <consortium name="The Broad Institute Genomics Platform"/>
            <consortium name="The Broad Institute Genome Sequencing Center for Infectious Disease"/>
            <person name="Wu L."/>
            <person name="Ma J."/>
        </authorList>
    </citation>
    <scope>NUCLEOTIDE SEQUENCE [LARGE SCALE GENOMIC DNA]</scope>
    <source>
        <strain evidence="3 4">JCM 15672</strain>
    </source>
</reference>
<evidence type="ECO:0000313" key="4">
    <source>
        <dbReference type="Proteomes" id="UP001501196"/>
    </source>
</evidence>
<gene>
    <name evidence="3" type="ORF">GCM10009819_33540</name>
</gene>
<accession>A0ABN2UUU8</accession>
<comment type="caution">
    <text evidence="3">The sequence shown here is derived from an EMBL/GenBank/DDBJ whole genome shotgun (WGS) entry which is preliminary data.</text>
</comment>
<dbReference type="Gene3D" id="3.30.530.20">
    <property type="match status" value="1"/>
</dbReference>
<name>A0ABN2UUU8_9MICO</name>
<evidence type="ECO:0000313" key="3">
    <source>
        <dbReference type="EMBL" id="GAA2043998.1"/>
    </source>
</evidence>
<sequence>MDDFSMTLYLAADPERVWAAITGDEGNRAVMWGSVLRGTLAPGERIEYVGPGEDGDETVHVYGEVLEAEAPRRLRVTEHPGPTYRDDHAELTSRMTWDLEPAGDGLTRLTFTNDRWSDDNPARGHSVGTWPHVLSSWKSWIETGRALPFPA</sequence>
<dbReference type="InterPro" id="IPR013538">
    <property type="entry name" value="ASHA1/2-like_C"/>
</dbReference>
<comment type="similarity">
    <text evidence="1">Belongs to the AHA1 family.</text>
</comment>
<keyword evidence="4" id="KW-1185">Reference proteome</keyword>
<feature type="domain" description="Activator of Hsp90 ATPase homologue 1/2-like C-terminal" evidence="2">
    <location>
        <begin position="12"/>
        <end position="135"/>
    </location>
</feature>
<evidence type="ECO:0000259" key="2">
    <source>
        <dbReference type="Pfam" id="PF08327"/>
    </source>
</evidence>
<dbReference type="RefSeq" id="WP_344377478.1">
    <property type="nucleotide sequence ID" value="NZ_BAAAPW010000006.1"/>
</dbReference>
<proteinExistence type="inferred from homology"/>
<dbReference type="InterPro" id="IPR023393">
    <property type="entry name" value="START-like_dom_sf"/>
</dbReference>